<dbReference type="InterPro" id="IPR050654">
    <property type="entry name" value="AChE-related_enzymes"/>
</dbReference>
<comment type="function">
    <text evidence="6">Rapidly hydrolyzes choline released into the synapse.</text>
</comment>
<keyword evidence="2" id="KW-0719">Serine esterase</keyword>
<keyword evidence="3" id="KW-0378">Hydrolase</keyword>
<feature type="non-terminal residue" evidence="9">
    <location>
        <position position="1"/>
    </location>
</feature>
<sequence>YCLVLVNGLSYYEEASDPLIVKTSKGLVRGITLTAATGKQVDTFLGIPYAKPPVREYRFRHPKPIDRWEGVFNATKLPNSCVQTLDEFFGDFRGSTMWNANTKLDEDCLKLNIWVPKPRPKDAAVLLWIYGGGFATGTSTLEIYDGKILAQAILQSGGPTCPWAMIDREEAKQRSLQLAKAVDCPHDSQNLDATMDCLRRKDAKELVEKEFVLKRNKSNVVDFIFVPIEDGVFFDESPENSLLRKNFKKTKIMTGCNSEEGFFFSVYHLSSLLNASTEDVYV</sequence>
<comment type="similarity">
    <text evidence="1">Belongs to the type-B carboxylesterase/lipase family.</text>
</comment>
<dbReference type="AlphaFoldDB" id="A0A443Q656"/>
<dbReference type="GO" id="GO:0003990">
    <property type="term" value="F:acetylcholinesterase activity"/>
    <property type="evidence" value="ECO:0007669"/>
    <property type="project" value="UniProtKB-EC"/>
</dbReference>
<dbReference type="InterPro" id="IPR029058">
    <property type="entry name" value="AB_hydrolase_fold"/>
</dbReference>
<keyword evidence="10" id="KW-1185">Reference proteome</keyword>
<keyword evidence="5" id="KW-0325">Glycoprotein</keyword>
<keyword evidence="4" id="KW-1015">Disulfide bond</keyword>
<dbReference type="GO" id="GO:0005615">
    <property type="term" value="C:extracellular space"/>
    <property type="evidence" value="ECO:0007669"/>
    <property type="project" value="TreeGrafter"/>
</dbReference>
<evidence type="ECO:0000256" key="2">
    <source>
        <dbReference type="ARBA" id="ARBA00022487"/>
    </source>
</evidence>
<organism evidence="9 10">
    <name type="scientific">Dinothrombium tinctorium</name>
    <dbReference type="NCBI Taxonomy" id="1965070"/>
    <lineage>
        <taxon>Eukaryota</taxon>
        <taxon>Metazoa</taxon>
        <taxon>Ecdysozoa</taxon>
        <taxon>Arthropoda</taxon>
        <taxon>Chelicerata</taxon>
        <taxon>Arachnida</taxon>
        <taxon>Acari</taxon>
        <taxon>Acariformes</taxon>
        <taxon>Trombidiformes</taxon>
        <taxon>Prostigmata</taxon>
        <taxon>Anystina</taxon>
        <taxon>Parasitengona</taxon>
        <taxon>Trombidioidea</taxon>
        <taxon>Trombidiidae</taxon>
        <taxon>Dinothrombium</taxon>
    </lineage>
</organism>
<dbReference type="SUPFAM" id="SSF53474">
    <property type="entry name" value="alpha/beta-Hydrolases"/>
    <property type="match status" value="1"/>
</dbReference>
<comment type="catalytic activity">
    <reaction evidence="7">
        <text>acetylcholine + H2O = choline + acetate + H(+)</text>
        <dbReference type="Rhea" id="RHEA:17561"/>
        <dbReference type="ChEBI" id="CHEBI:15354"/>
        <dbReference type="ChEBI" id="CHEBI:15355"/>
        <dbReference type="ChEBI" id="CHEBI:15377"/>
        <dbReference type="ChEBI" id="CHEBI:15378"/>
        <dbReference type="ChEBI" id="CHEBI:30089"/>
        <dbReference type="EC" id="3.1.1.7"/>
    </reaction>
</comment>
<dbReference type="PANTHER" id="PTHR43918:SF12">
    <property type="entry name" value="ACETYLCHOLINESTERASE 1"/>
    <property type="match status" value="1"/>
</dbReference>
<accession>A0A443Q656</accession>
<evidence type="ECO:0000256" key="4">
    <source>
        <dbReference type="ARBA" id="ARBA00023157"/>
    </source>
</evidence>
<dbReference type="GO" id="GO:0006581">
    <property type="term" value="P:acetylcholine catabolic process"/>
    <property type="evidence" value="ECO:0007669"/>
    <property type="project" value="TreeGrafter"/>
</dbReference>
<protein>
    <submittedName>
        <fullName evidence="9">Acetylcholinesterase-like protein</fullName>
    </submittedName>
</protein>
<dbReference type="Gene3D" id="3.40.50.1820">
    <property type="entry name" value="alpha/beta hydrolase"/>
    <property type="match status" value="2"/>
</dbReference>
<proteinExistence type="inferred from homology"/>
<dbReference type="GO" id="GO:0005886">
    <property type="term" value="C:plasma membrane"/>
    <property type="evidence" value="ECO:0007669"/>
    <property type="project" value="TreeGrafter"/>
</dbReference>
<dbReference type="PRINTS" id="PR00878">
    <property type="entry name" value="CHOLNESTRASE"/>
</dbReference>
<dbReference type="GO" id="GO:0019695">
    <property type="term" value="P:choline metabolic process"/>
    <property type="evidence" value="ECO:0007669"/>
    <property type="project" value="TreeGrafter"/>
</dbReference>
<gene>
    <name evidence="9" type="ORF">B4U79_10253</name>
</gene>
<name>A0A443Q656_9ACAR</name>
<dbReference type="Proteomes" id="UP000285301">
    <property type="component" value="Unassembled WGS sequence"/>
</dbReference>
<evidence type="ECO:0000256" key="1">
    <source>
        <dbReference type="ARBA" id="ARBA00005964"/>
    </source>
</evidence>
<feature type="domain" description="Carboxylesterase type B" evidence="8">
    <location>
        <begin position="19"/>
        <end position="151"/>
    </location>
</feature>
<evidence type="ECO:0000313" key="9">
    <source>
        <dbReference type="EMBL" id="RWR98513.1"/>
    </source>
</evidence>
<dbReference type="OrthoDB" id="9000293at2759"/>
<evidence type="ECO:0000313" key="10">
    <source>
        <dbReference type="Proteomes" id="UP000285301"/>
    </source>
</evidence>
<dbReference type="InterPro" id="IPR002018">
    <property type="entry name" value="CarbesteraseB"/>
</dbReference>
<evidence type="ECO:0000256" key="7">
    <source>
        <dbReference type="ARBA" id="ARBA00048484"/>
    </source>
</evidence>
<evidence type="ECO:0000256" key="5">
    <source>
        <dbReference type="ARBA" id="ARBA00023180"/>
    </source>
</evidence>
<feature type="non-terminal residue" evidence="9">
    <location>
        <position position="282"/>
    </location>
</feature>
<dbReference type="STRING" id="1965070.A0A443Q656"/>
<evidence type="ECO:0000256" key="6">
    <source>
        <dbReference type="ARBA" id="ARBA00037263"/>
    </source>
</evidence>
<evidence type="ECO:0000256" key="3">
    <source>
        <dbReference type="ARBA" id="ARBA00022801"/>
    </source>
</evidence>
<reference evidence="9 10" key="1">
    <citation type="journal article" date="2018" name="Gigascience">
        <title>Genomes of trombidid mites reveal novel predicted allergens and laterally-transferred genes associated with secondary metabolism.</title>
        <authorList>
            <person name="Dong X."/>
            <person name="Chaisiri K."/>
            <person name="Xia D."/>
            <person name="Armstrong S.D."/>
            <person name="Fang Y."/>
            <person name="Donnelly M.J."/>
            <person name="Kadowaki T."/>
            <person name="McGarry J.W."/>
            <person name="Darby A.C."/>
            <person name="Makepeace B.L."/>
        </authorList>
    </citation>
    <scope>NUCLEOTIDE SEQUENCE [LARGE SCALE GENOMIC DNA]</scope>
    <source>
        <strain evidence="9">UoL-WK</strain>
    </source>
</reference>
<dbReference type="EMBL" id="NCKU01021267">
    <property type="protein sequence ID" value="RWR98513.1"/>
    <property type="molecule type" value="Genomic_DNA"/>
</dbReference>
<dbReference type="Pfam" id="PF00135">
    <property type="entry name" value="COesterase"/>
    <property type="match status" value="1"/>
</dbReference>
<comment type="caution">
    <text evidence="9">The sequence shown here is derived from an EMBL/GenBank/DDBJ whole genome shotgun (WGS) entry which is preliminary data.</text>
</comment>
<dbReference type="PANTHER" id="PTHR43918">
    <property type="entry name" value="ACETYLCHOLINESTERASE"/>
    <property type="match status" value="1"/>
</dbReference>
<dbReference type="InterPro" id="IPR000997">
    <property type="entry name" value="Cholinesterase"/>
</dbReference>
<evidence type="ECO:0000259" key="8">
    <source>
        <dbReference type="Pfam" id="PF00135"/>
    </source>
</evidence>